<feature type="signal peptide" evidence="1">
    <location>
        <begin position="1"/>
        <end position="17"/>
    </location>
</feature>
<gene>
    <name evidence="4" type="ORF">PSALAMII_LOCUS106</name>
</gene>
<comment type="caution">
    <text evidence="4">The sequence shown here is derived from an EMBL/GenBank/DDBJ whole genome shotgun (WGS) entry which is preliminary data.</text>
</comment>
<sequence length="559" mass="60540">MLYSRWLLLLASAHAHGATVCPILGPAFPAPTTLSKDESFLSATEELTSKLHKAIDNGDLPSISFALQIFNGQEPGSAFSFYHTDDIIKSGNVGVNEIDENTIFRIGSISKLWTMFLYMTFGGIRHFPEPITKYISELRANQSSSKPPNAIDHVQWEDVTIGELASHQAGILNNYGLLDLGSQQNTLQNQGFPELSESEQVPCGNTRPCDRAEFFDGVLERPATSYTPLYSNSGYQLLGYALESILGASYEDILLDRLIKPLNLTQSSLNAPNPDLAVIPYNETVSWFDFELGDAGSVGGIYSSTKDMATFGRAILSNALIEPAITRRWLKPAAHTSSLRGSVGAPWEIYSHSTPRRVDLYSKAGDIGSYSSFLGLSPDHDTGFTILVAGSSNTHQSTAVIADIVADTLLPTLDTVARNQALERFGGDYALSTGGSNSSITISADDSPGLHVERWISDSVDMYETLMTLTGVTDPSAISIRLQPNGLQSTGRIRFSAVIYALETPPDAGPISGSCVSWFLVDTFVYGNVGLSDFEFDLDDDGYATSISPQALRITLPRV</sequence>
<evidence type="ECO:0000256" key="1">
    <source>
        <dbReference type="SAM" id="SignalP"/>
    </source>
</evidence>
<reference evidence="4" key="1">
    <citation type="submission" date="2021-07" db="EMBL/GenBank/DDBJ databases">
        <authorList>
            <person name="Branca A.L. A."/>
        </authorList>
    </citation>
    <scope>NUCLEOTIDE SEQUENCE</scope>
</reference>
<keyword evidence="1" id="KW-0732">Signal</keyword>
<dbReference type="PANTHER" id="PTHR22935">
    <property type="entry name" value="PENICILLIN-BINDING PROTEIN"/>
    <property type="match status" value="1"/>
</dbReference>
<evidence type="ECO:0008006" key="6">
    <source>
        <dbReference type="Google" id="ProtNLM"/>
    </source>
</evidence>
<feature type="domain" description="Beta-lactamase-like ARB-00930-like C-terminal" evidence="3">
    <location>
        <begin position="417"/>
        <end position="558"/>
    </location>
</feature>
<evidence type="ECO:0000259" key="2">
    <source>
        <dbReference type="Pfam" id="PF00144"/>
    </source>
</evidence>
<feature type="domain" description="Beta-lactamase-related" evidence="2">
    <location>
        <begin position="72"/>
        <end position="393"/>
    </location>
</feature>
<evidence type="ECO:0000259" key="3">
    <source>
        <dbReference type="Pfam" id="PF26335"/>
    </source>
</evidence>
<protein>
    <recommendedName>
        <fullName evidence="6">Beta-lactamase-related domain-containing protein</fullName>
    </recommendedName>
</protein>
<dbReference type="AlphaFoldDB" id="A0A9W4I1E1"/>
<proteinExistence type="predicted"/>
<dbReference type="PANTHER" id="PTHR22935:SF97">
    <property type="entry name" value="BETA-LACTAMASE-RELATED DOMAIN-CONTAINING PROTEIN"/>
    <property type="match status" value="1"/>
</dbReference>
<organism evidence="4 5">
    <name type="scientific">Penicillium salamii</name>
    <dbReference type="NCBI Taxonomy" id="1612424"/>
    <lineage>
        <taxon>Eukaryota</taxon>
        <taxon>Fungi</taxon>
        <taxon>Dikarya</taxon>
        <taxon>Ascomycota</taxon>
        <taxon>Pezizomycotina</taxon>
        <taxon>Eurotiomycetes</taxon>
        <taxon>Eurotiomycetidae</taxon>
        <taxon>Eurotiales</taxon>
        <taxon>Aspergillaceae</taxon>
        <taxon>Penicillium</taxon>
    </lineage>
</organism>
<name>A0A9W4I1E1_9EURO</name>
<dbReference type="Pfam" id="PF00144">
    <property type="entry name" value="Beta-lactamase"/>
    <property type="match status" value="1"/>
</dbReference>
<dbReference type="InterPro" id="IPR012338">
    <property type="entry name" value="Beta-lactam/transpept-like"/>
</dbReference>
<dbReference type="InterPro" id="IPR051478">
    <property type="entry name" value="Beta-lactamase-like_AB/R"/>
</dbReference>
<evidence type="ECO:0000313" key="5">
    <source>
        <dbReference type="Proteomes" id="UP001152646"/>
    </source>
</evidence>
<dbReference type="Pfam" id="PF26335">
    <property type="entry name" value="ARB_00930_C"/>
    <property type="match status" value="1"/>
</dbReference>
<dbReference type="InterPro" id="IPR001466">
    <property type="entry name" value="Beta-lactam-related"/>
</dbReference>
<feature type="chain" id="PRO_5040990008" description="Beta-lactamase-related domain-containing protein" evidence="1">
    <location>
        <begin position="18"/>
        <end position="559"/>
    </location>
</feature>
<dbReference type="Gene3D" id="3.40.710.10">
    <property type="entry name" value="DD-peptidase/beta-lactamase superfamily"/>
    <property type="match status" value="1"/>
</dbReference>
<dbReference type="OrthoDB" id="10250282at2759"/>
<dbReference type="InterPro" id="IPR058664">
    <property type="entry name" value="ARB_00930-like_C"/>
</dbReference>
<dbReference type="SUPFAM" id="SSF56601">
    <property type="entry name" value="beta-lactamase/transpeptidase-like"/>
    <property type="match status" value="1"/>
</dbReference>
<accession>A0A9W4I1E1</accession>
<dbReference type="Proteomes" id="UP001152646">
    <property type="component" value="Unassembled WGS sequence"/>
</dbReference>
<evidence type="ECO:0000313" key="4">
    <source>
        <dbReference type="EMBL" id="CAG8221814.1"/>
    </source>
</evidence>
<dbReference type="EMBL" id="CAJVPA010000011">
    <property type="protein sequence ID" value="CAG8221814.1"/>
    <property type="molecule type" value="Genomic_DNA"/>
</dbReference>